<keyword evidence="2" id="KW-1185">Reference proteome</keyword>
<dbReference type="OrthoDB" id="9795007at2"/>
<dbReference type="SUPFAM" id="SSF56784">
    <property type="entry name" value="HAD-like"/>
    <property type="match status" value="1"/>
</dbReference>
<dbReference type="Proteomes" id="UP000050544">
    <property type="component" value="Unassembled WGS sequence"/>
</dbReference>
<evidence type="ECO:0008006" key="3">
    <source>
        <dbReference type="Google" id="ProtNLM"/>
    </source>
</evidence>
<dbReference type="InterPro" id="IPR023214">
    <property type="entry name" value="HAD_sf"/>
</dbReference>
<dbReference type="Gene3D" id="3.40.50.1000">
    <property type="entry name" value="HAD superfamily/HAD-like"/>
    <property type="match status" value="1"/>
</dbReference>
<dbReference type="SFLD" id="SFLDS00003">
    <property type="entry name" value="Haloacid_Dehalogenase"/>
    <property type="match status" value="1"/>
</dbReference>
<dbReference type="STRING" id="869279.SE15_01835"/>
<comment type="caution">
    <text evidence="1">The sequence shown here is derived from an EMBL/GenBank/DDBJ whole genome shotgun (WGS) entry which is preliminary data.</text>
</comment>
<dbReference type="SFLD" id="SFLDG01129">
    <property type="entry name" value="C1.5:_HAD__Beta-PGM__Phosphata"/>
    <property type="match status" value="1"/>
</dbReference>
<reference evidence="1 2" key="1">
    <citation type="submission" date="2015-07" db="EMBL/GenBank/DDBJ databases">
        <title>Whole genome sequence of Thermanaerothrix daxensis DSM 23592.</title>
        <authorList>
            <person name="Hemp J."/>
            <person name="Ward L.M."/>
            <person name="Pace L.A."/>
            <person name="Fischer W.W."/>
        </authorList>
    </citation>
    <scope>NUCLEOTIDE SEQUENCE [LARGE SCALE GENOMIC DNA]</scope>
    <source>
        <strain evidence="1 2">GNS-1</strain>
    </source>
</reference>
<dbReference type="InterPro" id="IPR006439">
    <property type="entry name" value="HAD-SF_hydro_IA"/>
</dbReference>
<organism evidence="1 2">
    <name type="scientific">Thermanaerothrix daxensis</name>
    <dbReference type="NCBI Taxonomy" id="869279"/>
    <lineage>
        <taxon>Bacteria</taxon>
        <taxon>Bacillati</taxon>
        <taxon>Chloroflexota</taxon>
        <taxon>Anaerolineae</taxon>
        <taxon>Anaerolineales</taxon>
        <taxon>Anaerolineaceae</taxon>
        <taxon>Thermanaerothrix</taxon>
    </lineage>
</organism>
<dbReference type="CDD" id="cd02603">
    <property type="entry name" value="HAD_sEH-N_like"/>
    <property type="match status" value="1"/>
</dbReference>
<evidence type="ECO:0000313" key="2">
    <source>
        <dbReference type="Proteomes" id="UP000050544"/>
    </source>
</evidence>
<gene>
    <name evidence="1" type="ORF">SE15_01835</name>
</gene>
<accession>A0A0P6Y3J4</accession>
<dbReference type="InterPro" id="IPR036412">
    <property type="entry name" value="HAD-like_sf"/>
</dbReference>
<dbReference type="PANTHER" id="PTHR43611:SF3">
    <property type="entry name" value="FLAVIN MONONUCLEOTIDE HYDROLASE 1, CHLOROPLATIC"/>
    <property type="match status" value="1"/>
</dbReference>
<name>A0A0P6Y3J4_9CHLR</name>
<dbReference type="NCBIfam" id="TIGR01509">
    <property type="entry name" value="HAD-SF-IA-v3"/>
    <property type="match status" value="1"/>
</dbReference>
<dbReference type="AlphaFoldDB" id="A0A0P6Y3J4"/>
<dbReference type="Pfam" id="PF00702">
    <property type="entry name" value="Hydrolase"/>
    <property type="match status" value="1"/>
</dbReference>
<dbReference type="PRINTS" id="PR00413">
    <property type="entry name" value="HADHALOGNASE"/>
</dbReference>
<dbReference type="PANTHER" id="PTHR43611">
    <property type="entry name" value="ALPHA-D-GLUCOSE 1-PHOSPHATE PHOSPHATASE"/>
    <property type="match status" value="1"/>
</dbReference>
<protein>
    <recommendedName>
        <fullName evidence="3">HAD family hydrolase</fullName>
    </recommendedName>
</protein>
<dbReference type="EMBL" id="LGKO01000002">
    <property type="protein sequence ID" value="KPL83968.1"/>
    <property type="molecule type" value="Genomic_DNA"/>
</dbReference>
<proteinExistence type="predicted"/>
<sequence>MNTNESKKPAIVFDFGGVLIDWNPYYLYRHFLGEDPEATRRFLQAVNFAEWNRENDRGRTLAQGTAELANRFPEYRDLILAYDQRYLETIGGPIQPVVEILRALKEQGYPLYGLSNWPAEKFAIVRQIYPFFAWFDDLVISGEVRLIKPEHAIFELLLKRIGRPAQECVYIDDNEENIAVARGLGFRVVLFRSPEQLKKTLRRMGIGLE</sequence>
<dbReference type="RefSeq" id="WP_054520393.1">
    <property type="nucleotide sequence ID" value="NZ_LGKO01000002.1"/>
</dbReference>
<evidence type="ECO:0000313" key="1">
    <source>
        <dbReference type="EMBL" id="KPL83968.1"/>
    </source>
</evidence>